<evidence type="ECO:0000256" key="2">
    <source>
        <dbReference type="ARBA" id="ARBA00022448"/>
    </source>
</evidence>
<evidence type="ECO:0000256" key="3">
    <source>
        <dbReference type="ARBA" id="ARBA00022737"/>
    </source>
</evidence>
<reference evidence="8 9" key="1">
    <citation type="submission" date="2023-01" db="EMBL/GenBank/DDBJ databases">
        <authorList>
            <person name="Kreplak J."/>
        </authorList>
    </citation>
    <scope>NUCLEOTIDE SEQUENCE [LARGE SCALE GENOMIC DNA]</scope>
</reference>
<dbReference type="GO" id="GO:0006606">
    <property type="term" value="P:protein import into nucleus"/>
    <property type="evidence" value="ECO:0007669"/>
    <property type="project" value="InterPro"/>
</dbReference>
<dbReference type="SUPFAM" id="SSF48371">
    <property type="entry name" value="ARM repeat"/>
    <property type="match status" value="1"/>
</dbReference>
<evidence type="ECO:0000256" key="6">
    <source>
        <dbReference type="PROSITE-ProRule" id="PRU00561"/>
    </source>
</evidence>
<dbReference type="PANTHER" id="PTHR23316">
    <property type="entry name" value="IMPORTIN ALPHA"/>
    <property type="match status" value="1"/>
</dbReference>
<gene>
    <name evidence="8" type="ORF">VFH_V176080</name>
</gene>
<evidence type="ECO:0000313" key="9">
    <source>
        <dbReference type="Proteomes" id="UP001157006"/>
    </source>
</evidence>
<evidence type="ECO:0000256" key="5">
    <source>
        <dbReference type="PROSITE-ProRule" id="PRU00259"/>
    </source>
</evidence>
<dbReference type="Pfam" id="PF16186">
    <property type="entry name" value="Arm_3"/>
    <property type="match status" value="1"/>
</dbReference>
<dbReference type="Pfam" id="PF01749">
    <property type="entry name" value="IBB"/>
    <property type="match status" value="1"/>
</dbReference>
<keyword evidence="2 6" id="KW-0813">Transport</keyword>
<dbReference type="AlphaFoldDB" id="A0AAV1B3W2"/>
<dbReference type="InterPro" id="IPR032413">
    <property type="entry name" value="Arm_3"/>
</dbReference>
<accession>A0AAV1B3W2</accession>
<dbReference type="InterPro" id="IPR011989">
    <property type="entry name" value="ARM-like"/>
</dbReference>
<dbReference type="EMBL" id="OX451740">
    <property type="protein sequence ID" value="CAI8615377.1"/>
    <property type="molecule type" value="Genomic_DNA"/>
</dbReference>
<name>A0AAV1B3W2_VICFA</name>
<feature type="domain" description="IBB" evidence="7">
    <location>
        <begin position="2"/>
        <end position="66"/>
    </location>
</feature>
<dbReference type="Gene3D" id="1.25.10.10">
    <property type="entry name" value="Leucine-rich Repeat Variant"/>
    <property type="match status" value="1"/>
</dbReference>
<feature type="repeat" description="ARM" evidence="5">
    <location>
        <begin position="195"/>
        <end position="223"/>
    </location>
</feature>
<evidence type="ECO:0000256" key="4">
    <source>
        <dbReference type="ARBA" id="ARBA00022927"/>
    </source>
</evidence>
<dbReference type="Proteomes" id="UP001157006">
    <property type="component" value="Chromosome 5"/>
</dbReference>
<dbReference type="InterPro" id="IPR000225">
    <property type="entry name" value="Armadillo"/>
</dbReference>
<keyword evidence="3" id="KW-0677">Repeat</keyword>
<keyword evidence="9" id="KW-1185">Reference proteome</keyword>
<dbReference type="PROSITE" id="PS50176">
    <property type="entry name" value="ARM_REPEAT"/>
    <property type="match status" value="2"/>
</dbReference>
<dbReference type="PROSITE" id="PS51214">
    <property type="entry name" value="IBB"/>
    <property type="match status" value="1"/>
</dbReference>
<keyword evidence="4" id="KW-0653">Protein transport</keyword>
<evidence type="ECO:0000313" key="8">
    <source>
        <dbReference type="EMBL" id="CAI8615377.1"/>
    </source>
</evidence>
<evidence type="ECO:0000259" key="7">
    <source>
        <dbReference type="PROSITE" id="PS51214"/>
    </source>
</evidence>
<dbReference type="SMART" id="SM00185">
    <property type="entry name" value="ARM"/>
    <property type="match status" value="7"/>
</dbReference>
<dbReference type="Pfam" id="PF00514">
    <property type="entry name" value="Arm"/>
    <property type="match status" value="3"/>
</dbReference>
<feature type="repeat" description="ARM" evidence="5">
    <location>
        <begin position="152"/>
        <end position="195"/>
    </location>
</feature>
<dbReference type="GO" id="GO:0061608">
    <property type="term" value="F:nuclear import signal receptor activity"/>
    <property type="evidence" value="ECO:0007669"/>
    <property type="project" value="InterPro"/>
</dbReference>
<dbReference type="InterPro" id="IPR016024">
    <property type="entry name" value="ARM-type_fold"/>
</dbReference>
<comment type="similarity">
    <text evidence="1">Belongs to the importin alpha family.</text>
</comment>
<protein>
    <recommendedName>
        <fullName evidence="7">IBB domain-containing protein</fullName>
    </recommendedName>
</protein>
<dbReference type="InterPro" id="IPR002652">
    <property type="entry name" value="Importin-a_IBB"/>
</dbReference>
<organism evidence="8 9">
    <name type="scientific">Vicia faba</name>
    <name type="common">Broad bean</name>
    <name type="synonym">Faba vulgaris</name>
    <dbReference type="NCBI Taxonomy" id="3906"/>
    <lineage>
        <taxon>Eukaryota</taxon>
        <taxon>Viridiplantae</taxon>
        <taxon>Streptophyta</taxon>
        <taxon>Embryophyta</taxon>
        <taxon>Tracheophyta</taxon>
        <taxon>Spermatophyta</taxon>
        <taxon>Magnoliopsida</taxon>
        <taxon>eudicotyledons</taxon>
        <taxon>Gunneridae</taxon>
        <taxon>Pentapetalae</taxon>
        <taxon>rosids</taxon>
        <taxon>fabids</taxon>
        <taxon>Fabales</taxon>
        <taxon>Fabaceae</taxon>
        <taxon>Papilionoideae</taxon>
        <taxon>50 kb inversion clade</taxon>
        <taxon>NPAAA clade</taxon>
        <taxon>Hologalegina</taxon>
        <taxon>IRL clade</taxon>
        <taxon>Fabeae</taxon>
        <taxon>Vicia</taxon>
    </lineage>
</organism>
<sequence length="739" mass="83126">MSRITLIPDTYPILCEKRKKEYKGIGVVESEDGRRRRNEDLFMIRKNSRQDSQYKRRKHPREDASAPLIETLPFTIYIPVRLYPSYLMFRFFGVGGGLQEQELLDSQLQAFPTMKEALLSDDPNAQLEGSAQCGKLLSKGYIPHIDKVIRAGIVPQLVTFLTRNEMPQLQSMAAWTLANIASGLSEHTRTVIEYGAVPLLVQLLSSSSEDIKEQAMWALSNIAGDSPCARDDVFNHGALSPLLSILWSPNCITKSSTLKIAMWTFSNLCVGKPLPMLLEQIPPALPALRELLMMPDEESILHGCQTLYCLTQKESIELNQAIIDANICPRLLELLLNPKSKVLVSTLRTIGNISTGNEVHTKHLIDSGGLPVFNFLLTQSDKFILREVCWIISNIAGGPRDHVQAIIDADLISSIVHLTKAEPDIRQPAAWGIVNATCNATHEQIRLLSCLGCIEALCDLLTITDPNLLVECLDGLINILIVGKVNKEKGLYNGVNIYGGMIEECGGLDKIASLQSFDNDQIYDRAVDILVQYFNENLELDEENLHNNNSVDETIKEDLEVDEKILHTSVDETIKEDLEVDEKILHTSVDETIKEDLEVDEKILHTSVDETMKEDLEVDEKILHTSVDETMKEDLEVDEKILHTSVDETIKEDLQVDEKILHTSVDETIKEDLQVDEKILHTSVDETIKEDIQVDDKDLLNNVVETMKENLQVDVVETMKEDLQVDDQDLLHDGFNLFC</sequence>
<evidence type="ECO:0000256" key="1">
    <source>
        <dbReference type="ARBA" id="ARBA00010394"/>
    </source>
</evidence>
<proteinExistence type="inferred from homology"/>